<dbReference type="InterPro" id="IPR052709">
    <property type="entry name" value="Transposase-MT_Hybrid"/>
</dbReference>
<dbReference type="PANTHER" id="PTHR46060:SF3">
    <property type="entry name" value="PROTEIN GVQW3"/>
    <property type="match status" value="1"/>
</dbReference>
<dbReference type="Proteomes" id="UP000499080">
    <property type="component" value="Unassembled WGS sequence"/>
</dbReference>
<proteinExistence type="predicted"/>
<name>A0A4Y2FGZ9_ARAVE</name>
<dbReference type="Gene3D" id="3.30.420.10">
    <property type="entry name" value="Ribonuclease H-like superfamily/Ribonuclease H"/>
    <property type="match status" value="1"/>
</dbReference>
<reference evidence="1 2" key="1">
    <citation type="journal article" date="2019" name="Sci. Rep.">
        <title>Orb-weaving spider Araneus ventricosus genome elucidates the spidroin gene catalogue.</title>
        <authorList>
            <person name="Kono N."/>
            <person name="Nakamura H."/>
            <person name="Ohtoshi R."/>
            <person name="Moran D.A.P."/>
            <person name="Shinohara A."/>
            <person name="Yoshida Y."/>
            <person name="Fujiwara M."/>
            <person name="Mori M."/>
            <person name="Tomita M."/>
            <person name="Arakawa K."/>
        </authorList>
    </citation>
    <scope>NUCLEOTIDE SEQUENCE [LARGE SCALE GENOMIC DNA]</scope>
</reference>
<dbReference type="EMBL" id="BGPR01000923">
    <property type="protein sequence ID" value="GBM40257.1"/>
    <property type="molecule type" value="Genomic_DNA"/>
</dbReference>
<evidence type="ECO:0000313" key="1">
    <source>
        <dbReference type="EMBL" id="GBM40257.1"/>
    </source>
</evidence>
<comment type="caution">
    <text evidence="1">The sequence shown here is derived from an EMBL/GenBank/DDBJ whole genome shotgun (WGS) entry which is preliminary data.</text>
</comment>
<sequence>MMGREKWNSIVTYTPATWFKVRRQKEEKRLTHRRVSCCCTTTPIPHAASVTRDLKQRFRWNVLGHPPYSLDLAPSDFYVFEQSEKHLAGCHFRTDDEVQEAVVKWFRDLDSDFFCAGFDRLVYRWHKYFNNPGDYVEK</sequence>
<gene>
    <name evidence="1" type="ORF">AVEN_201151_1</name>
</gene>
<evidence type="ECO:0000313" key="2">
    <source>
        <dbReference type="Proteomes" id="UP000499080"/>
    </source>
</evidence>
<dbReference type="AlphaFoldDB" id="A0A4Y2FGZ9"/>
<evidence type="ECO:0008006" key="3">
    <source>
        <dbReference type="Google" id="ProtNLM"/>
    </source>
</evidence>
<dbReference type="PANTHER" id="PTHR46060">
    <property type="entry name" value="MARINER MOS1 TRANSPOSASE-LIKE PROTEIN"/>
    <property type="match status" value="1"/>
</dbReference>
<accession>A0A4Y2FGZ9</accession>
<protein>
    <recommendedName>
        <fullName evidence="3">Histone-lysine N-methyltransferase SETMAR</fullName>
    </recommendedName>
</protein>
<keyword evidence="2" id="KW-1185">Reference proteome</keyword>
<dbReference type="GO" id="GO:0003676">
    <property type="term" value="F:nucleic acid binding"/>
    <property type="evidence" value="ECO:0007669"/>
    <property type="project" value="InterPro"/>
</dbReference>
<dbReference type="InterPro" id="IPR036397">
    <property type="entry name" value="RNaseH_sf"/>
</dbReference>
<dbReference type="OrthoDB" id="6432034at2759"/>
<organism evidence="1 2">
    <name type="scientific">Araneus ventricosus</name>
    <name type="common">Orbweaver spider</name>
    <name type="synonym">Epeira ventricosa</name>
    <dbReference type="NCBI Taxonomy" id="182803"/>
    <lineage>
        <taxon>Eukaryota</taxon>
        <taxon>Metazoa</taxon>
        <taxon>Ecdysozoa</taxon>
        <taxon>Arthropoda</taxon>
        <taxon>Chelicerata</taxon>
        <taxon>Arachnida</taxon>
        <taxon>Araneae</taxon>
        <taxon>Araneomorphae</taxon>
        <taxon>Entelegynae</taxon>
        <taxon>Araneoidea</taxon>
        <taxon>Araneidae</taxon>
        <taxon>Araneus</taxon>
    </lineage>
</organism>